<sequence>MRLKRTVIVITLIGMLQGCFDDDKAKGLFVDYSERLANVVETSPIPPSESRAIKLPRKRDLVVPIEDTRMGLLDAYELRQCGLFQLIADRNSILGKVQDAFRQLNYELALLRTLNQCLEDVTSEPLSSELKRIQVVKRNQIHLVYWNTFASSDAWRSQLTPPSISMISPDTPFAHSEALLAIESYSSLLANPSSRNVLELQEPIEKQRYLGALFYSMDESTRWLNAATEQLERDDARVLCGKNRNTTRFTYLQNVFSTFFIDGVQPYLSKINGLYLDAQPSLVRLHQRFGEMPPFTDYSAAYFSGEHYDEFQDAVKNHVAYWQTLFKRCGVKIGR</sequence>
<organism evidence="1 2">
    <name type="scientific">Enterovibrio qingdaonensis</name>
    <dbReference type="NCBI Taxonomy" id="2899818"/>
    <lineage>
        <taxon>Bacteria</taxon>
        <taxon>Pseudomonadati</taxon>
        <taxon>Pseudomonadota</taxon>
        <taxon>Gammaproteobacteria</taxon>
        <taxon>Vibrionales</taxon>
        <taxon>Vibrionaceae</taxon>
        <taxon>Enterovibrio</taxon>
    </lineage>
</organism>
<dbReference type="RefSeq" id="WP_274140996.1">
    <property type="nucleotide sequence ID" value="NZ_JAJUBB010000003.1"/>
</dbReference>
<proteinExistence type="predicted"/>
<dbReference type="Pfam" id="PF11279">
    <property type="entry name" value="DUF3080"/>
    <property type="match status" value="1"/>
</dbReference>
<reference evidence="1" key="1">
    <citation type="submission" date="2021-12" db="EMBL/GenBank/DDBJ databases">
        <title>Enterovibrio ZSDZ35 sp. nov. and Enterovibrio ZSDZ42 sp. nov., isolated from coastal seawater in Qingdao.</title>
        <authorList>
            <person name="Zhang P."/>
        </authorList>
    </citation>
    <scope>NUCLEOTIDE SEQUENCE</scope>
    <source>
        <strain evidence="1">ZSDZ35</strain>
    </source>
</reference>
<evidence type="ECO:0000313" key="1">
    <source>
        <dbReference type="EMBL" id="MDD1780813.1"/>
    </source>
</evidence>
<protein>
    <submittedName>
        <fullName evidence="1">DUF3080 domain-containing protein</fullName>
    </submittedName>
</protein>
<dbReference type="EMBL" id="JAJUBB010000003">
    <property type="protein sequence ID" value="MDD1780813.1"/>
    <property type="molecule type" value="Genomic_DNA"/>
</dbReference>
<name>A0ABT5QJG7_9GAMM</name>
<accession>A0ABT5QJG7</accession>
<keyword evidence="2" id="KW-1185">Reference proteome</keyword>
<dbReference type="PROSITE" id="PS51257">
    <property type="entry name" value="PROKAR_LIPOPROTEIN"/>
    <property type="match status" value="1"/>
</dbReference>
<dbReference type="Proteomes" id="UP001149821">
    <property type="component" value="Unassembled WGS sequence"/>
</dbReference>
<gene>
    <name evidence="1" type="ORF">LRP49_06295</name>
</gene>
<comment type="caution">
    <text evidence="1">The sequence shown here is derived from an EMBL/GenBank/DDBJ whole genome shotgun (WGS) entry which is preliminary data.</text>
</comment>
<evidence type="ECO:0000313" key="2">
    <source>
        <dbReference type="Proteomes" id="UP001149821"/>
    </source>
</evidence>
<dbReference type="InterPro" id="IPR021431">
    <property type="entry name" value="DUF3080"/>
</dbReference>